<gene>
    <name evidence="5" type="ORF">EV213_12933</name>
</gene>
<dbReference type="EMBL" id="SNYJ01000029">
    <property type="protein sequence ID" value="TDQ33766.1"/>
    <property type="molecule type" value="Genomic_DNA"/>
</dbReference>
<dbReference type="Gene3D" id="3.40.50.970">
    <property type="match status" value="1"/>
</dbReference>
<sequence length="322" mass="34466">MKEALMRSVGKNTIANRKAMSEMLLELARLDKDLVVLTSDSRGSASLNEFAKELPQQLIEVGIAEQNIVGIAAGLASAGKKPFVASPACFLSMRAIEQIKVDVAYSQMNVKLIGISGGISYGALGMSHHSVQDLAVTRAIPGLDVFMPADRHETKKMIATVYETTRPAYIRIGRNAVEDVYASPAYTFEPGKAIMMKEGMDLTIIASGETVRVAMDTAMELSARHIDCRVLNMHTIKPLDEKAVLKAAAETGCLMTIEEHSIFGGLGAAVAELVSQVTPVPMKIVGIPDEPAIAGTTAEVFAHYGITPLQLVNDAAELVARK</sequence>
<dbReference type="InterPro" id="IPR033248">
    <property type="entry name" value="Transketolase_C"/>
</dbReference>
<name>A0A4R6TPG9_9BACI</name>
<dbReference type="AlphaFoldDB" id="A0A4R6TPG9"/>
<dbReference type="SMART" id="SM00861">
    <property type="entry name" value="Transket_pyr"/>
    <property type="match status" value="1"/>
</dbReference>
<dbReference type="RefSeq" id="WP_243740304.1">
    <property type="nucleotide sequence ID" value="NZ_SNYJ01000029.1"/>
</dbReference>
<comment type="caution">
    <text evidence="5">The sequence shown here is derived from an EMBL/GenBank/DDBJ whole genome shotgun (WGS) entry which is preliminary data.</text>
</comment>
<dbReference type="FunFam" id="3.40.50.970:FF:000129">
    <property type="entry name" value="Transketolase"/>
    <property type="match status" value="1"/>
</dbReference>
<proteinExistence type="inferred from homology"/>
<evidence type="ECO:0000313" key="5">
    <source>
        <dbReference type="EMBL" id="TDQ33766.1"/>
    </source>
</evidence>
<dbReference type="Pfam" id="PF02780">
    <property type="entry name" value="Transketolase_C"/>
    <property type="match status" value="1"/>
</dbReference>
<reference evidence="5 6" key="1">
    <citation type="submission" date="2019-03" db="EMBL/GenBank/DDBJ databases">
        <title>Genomic Encyclopedia of Type Strains, Phase IV (KMG-IV): sequencing the most valuable type-strain genomes for metagenomic binning, comparative biology and taxonomic classification.</title>
        <authorList>
            <person name="Goeker M."/>
        </authorList>
    </citation>
    <scope>NUCLEOTIDE SEQUENCE [LARGE SCALE GENOMIC DNA]</scope>
    <source>
        <strain evidence="5 6">DSM 28697</strain>
    </source>
</reference>
<evidence type="ECO:0000313" key="6">
    <source>
        <dbReference type="Proteomes" id="UP000295632"/>
    </source>
</evidence>
<dbReference type="InterPro" id="IPR051157">
    <property type="entry name" value="PDH/Transketolase"/>
</dbReference>
<protein>
    <submittedName>
        <fullName evidence="5">Transketolase</fullName>
    </submittedName>
</protein>
<dbReference type="PANTHER" id="PTHR43825:SF1">
    <property type="entry name" value="TRANSKETOLASE-LIKE PYRIMIDINE-BINDING DOMAIN-CONTAINING PROTEIN"/>
    <property type="match status" value="1"/>
</dbReference>
<dbReference type="InterPro" id="IPR005475">
    <property type="entry name" value="Transketolase-like_Pyr-bd"/>
</dbReference>
<evidence type="ECO:0000256" key="3">
    <source>
        <dbReference type="ARBA" id="ARBA00023052"/>
    </source>
</evidence>
<evidence type="ECO:0000259" key="4">
    <source>
        <dbReference type="SMART" id="SM00861"/>
    </source>
</evidence>
<dbReference type="Proteomes" id="UP000295632">
    <property type="component" value="Unassembled WGS sequence"/>
</dbReference>
<feature type="domain" description="Transketolase-like pyrimidine-binding" evidence="4">
    <location>
        <begin position="14"/>
        <end position="180"/>
    </location>
</feature>
<dbReference type="CDD" id="cd07033">
    <property type="entry name" value="TPP_PYR_DXS_TK_like"/>
    <property type="match status" value="1"/>
</dbReference>
<dbReference type="Pfam" id="PF02779">
    <property type="entry name" value="Transket_pyr"/>
    <property type="match status" value="1"/>
</dbReference>
<keyword evidence="6" id="KW-1185">Reference proteome</keyword>
<evidence type="ECO:0000256" key="2">
    <source>
        <dbReference type="ARBA" id="ARBA00007131"/>
    </source>
</evidence>
<accession>A0A4R6TPG9</accession>
<organism evidence="5 6">
    <name type="scientific">Aureibacillus halotolerans</name>
    <dbReference type="NCBI Taxonomy" id="1508390"/>
    <lineage>
        <taxon>Bacteria</taxon>
        <taxon>Bacillati</taxon>
        <taxon>Bacillota</taxon>
        <taxon>Bacilli</taxon>
        <taxon>Bacillales</taxon>
        <taxon>Bacillaceae</taxon>
        <taxon>Aureibacillus</taxon>
    </lineage>
</organism>
<evidence type="ECO:0000256" key="1">
    <source>
        <dbReference type="ARBA" id="ARBA00001964"/>
    </source>
</evidence>
<dbReference type="PANTHER" id="PTHR43825">
    <property type="entry name" value="PYRUVATE DEHYDROGENASE E1 COMPONENT"/>
    <property type="match status" value="1"/>
</dbReference>
<dbReference type="InterPro" id="IPR009014">
    <property type="entry name" value="Transketo_C/PFOR_II"/>
</dbReference>
<dbReference type="SUPFAM" id="SSF52518">
    <property type="entry name" value="Thiamin diphosphate-binding fold (THDP-binding)"/>
    <property type="match status" value="1"/>
</dbReference>
<dbReference type="InterPro" id="IPR029061">
    <property type="entry name" value="THDP-binding"/>
</dbReference>
<dbReference type="Gene3D" id="3.40.50.920">
    <property type="match status" value="1"/>
</dbReference>
<keyword evidence="3" id="KW-0786">Thiamine pyrophosphate</keyword>
<comment type="cofactor">
    <cofactor evidence="1">
        <name>thiamine diphosphate</name>
        <dbReference type="ChEBI" id="CHEBI:58937"/>
    </cofactor>
</comment>
<comment type="similarity">
    <text evidence="2">Belongs to the transketolase family.</text>
</comment>
<dbReference type="SUPFAM" id="SSF52922">
    <property type="entry name" value="TK C-terminal domain-like"/>
    <property type="match status" value="1"/>
</dbReference>